<comment type="caution">
    <text evidence="2">The sequence shown here is derived from an EMBL/GenBank/DDBJ whole genome shotgun (WGS) entry which is preliminary data.</text>
</comment>
<proteinExistence type="predicted"/>
<evidence type="ECO:0000256" key="1">
    <source>
        <dbReference type="SAM" id="SignalP"/>
    </source>
</evidence>
<gene>
    <name evidence="2" type="ORF">ACIB24_16840</name>
</gene>
<evidence type="ECO:0000313" key="3">
    <source>
        <dbReference type="Proteomes" id="UP001612915"/>
    </source>
</evidence>
<dbReference type="RefSeq" id="WP_398282726.1">
    <property type="nucleotide sequence ID" value="NZ_JBITLV010000005.1"/>
</dbReference>
<reference evidence="2 3" key="1">
    <citation type="submission" date="2024-10" db="EMBL/GenBank/DDBJ databases">
        <title>The Natural Products Discovery Center: Release of the First 8490 Sequenced Strains for Exploring Actinobacteria Biosynthetic Diversity.</title>
        <authorList>
            <person name="Kalkreuter E."/>
            <person name="Kautsar S.A."/>
            <person name="Yang D."/>
            <person name="Bader C.D."/>
            <person name="Teijaro C.N."/>
            <person name="Fluegel L."/>
            <person name="Davis C.M."/>
            <person name="Simpson J.R."/>
            <person name="Lauterbach L."/>
            <person name="Steele A.D."/>
            <person name="Gui C."/>
            <person name="Meng S."/>
            <person name="Li G."/>
            <person name="Viehrig K."/>
            <person name="Ye F."/>
            <person name="Su P."/>
            <person name="Kiefer A.F."/>
            <person name="Nichols A."/>
            <person name="Cepeda A.J."/>
            <person name="Yan W."/>
            <person name="Fan B."/>
            <person name="Jiang Y."/>
            <person name="Adhikari A."/>
            <person name="Zheng C.-J."/>
            <person name="Schuster L."/>
            <person name="Cowan T.M."/>
            <person name="Smanski M.J."/>
            <person name="Chevrette M.G."/>
            <person name="De Carvalho L.P.S."/>
            <person name="Shen B."/>
        </authorList>
    </citation>
    <scope>NUCLEOTIDE SEQUENCE [LARGE SCALE GENOMIC DNA]</scope>
    <source>
        <strain evidence="2 3">NPDC049639</strain>
    </source>
</reference>
<sequence>MPDRTVLRTLATAVLGAVLIGPALSAVPAGAASQACTDDAVVCFDSVTITPSSVANTAAATVTISVHVAKGSPGCVYVYMNDLRTTPVVGATQMSKKSGGNYSYSFSVNAFNPPGQYPFLSLNTCNHGYVQAPTLTAAGLPFAVTVTGTPDTTAPVAQSFGLGATSVDVTTQNAAVPVTVTATDDVTGVAGVSVAGFPAGRPTNLDGGLGYNTTGGTLTRTGGTGVNGTWTGTVVIPGGTNTTWGMTVTVKDQMGNARTYTTADLTARGFTAQVQSRTTAAPPTPTGVRAVTGNALLFGAYVAITGPAQVSGRAMATDWVVDVPAGCGEQGWALPGRALVYDGAPGLKLCTYTVRAVNAFGSSAGAKVSALI</sequence>
<feature type="signal peptide" evidence="1">
    <location>
        <begin position="1"/>
        <end position="25"/>
    </location>
</feature>
<dbReference type="Proteomes" id="UP001612915">
    <property type="component" value="Unassembled WGS sequence"/>
</dbReference>
<keyword evidence="3" id="KW-1185">Reference proteome</keyword>
<feature type="chain" id="PRO_5046677472" evidence="1">
    <location>
        <begin position="26"/>
        <end position="372"/>
    </location>
</feature>
<dbReference type="EMBL" id="JBITLV010000005">
    <property type="protein sequence ID" value="MFI7588738.1"/>
    <property type="molecule type" value="Genomic_DNA"/>
</dbReference>
<organism evidence="2 3">
    <name type="scientific">Spongisporangium articulatum</name>
    <dbReference type="NCBI Taxonomy" id="3362603"/>
    <lineage>
        <taxon>Bacteria</taxon>
        <taxon>Bacillati</taxon>
        <taxon>Actinomycetota</taxon>
        <taxon>Actinomycetes</taxon>
        <taxon>Kineosporiales</taxon>
        <taxon>Kineosporiaceae</taxon>
        <taxon>Spongisporangium</taxon>
    </lineage>
</organism>
<evidence type="ECO:0000313" key="2">
    <source>
        <dbReference type="EMBL" id="MFI7588738.1"/>
    </source>
</evidence>
<accession>A0ABW8ARL9</accession>
<name>A0ABW8ARL9_9ACTN</name>
<keyword evidence="1" id="KW-0732">Signal</keyword>
<protein>
    <submittedName>
        <fullName evidence="2">Uncharacterized protein</fullName>
    </submittedName>
</protein>